<accession>A0AAW7XDF4</accession>
<dbReference type="RefSeq" id="WP_011466653.1">
    <property type="nucleotide sequence ID" value="NZ_JAHKPP010000037.1"/>
</dbReference>
<dbReference type="EMBL" id="JAUOPB010000019">
    <property type="protein sequence ID" value="MDO6424882.1"/>
    <property type="molecule type" value="Genomic_DNA"/>
</dbReference>
<sequence length="79" mass="8842">MYQDKLRELLSKHGKLSVDAHGLETESDLYEAGLTSLTTVNLMLAIEDEFDVEFSDSMLSRKTFQSIGALCDALEELLD</sequence>
<protein>
    <submittedName>
        <fullName evidence="2">Acyl carrier protein</fullName>
    </submittedName>
</protein>
<evidence type="ECO:0000313" key="3">
    <source>
        <dbReference type="Proteomes" id="UP001169760"/>
    </source>
</evidence>
<proteinExistence type="predicted"/>
<evidence type="ECO:0000313" key="2">
    <source>
        <dbReference type="EMBL" id="MDO6424882.1"/>
    </source>
</evidence>
<dbReference type="Gene3D" id="1.10.1200.10">
    <property type="entry name" value="ACP-like"/>
    <property type="match status" value="1"/>
</dbReference>
<dbReference type="AlphaFoldDB" id="A0AAW7XDF4"/>
<dbReference type="InterPro" id="IPR009081">
    <property type="entry name" value="PP-bd_ACP"/>
</dbReference>
<dbReference type="GeneID" id="98611873"/>
<gene>
    <name evidence="2" type="ORF">Q4521_20500</name>
</gene>
<dbReference type="NCBIfam" id="NF005480">
    <property type="entry name" value="PRK07081.1"/>
    <property type="match status" value="1"/>
</dbReference>
<dbReference type="Proteomes" id="UP001169760">
    <property type="component" value="Unassembled WGS sequence"/>
</dbReference>
<comment type="caution">
    <text evidence="2">The sequence shown here is derived from an EMBL/GenBank/DDBJ whole genome shotgun (WGS) entry which is preliminary data.</text>
</comment>
<evidence type="ECO:0000259" key="1">
    <source>
        <dbReference type="PROSITE" id="PS50075"/>
    </source>
</evidence>
<feature type="domain" description="Carrier" evidence="1">
    <location>
        <begin position="1"/>
        <end position="78"/>
    </location>
</feature>
<dbReference type="PROSITE" id="PS50075">
    <property type="entry name" value="CARRIER"/>
    <property type="match status" value="1"/>
</dbReference>
<organism evidence="2 3">
    <name type="scientific">Saccharophagus degradans</name>
    <dbReference type="NCBI Taxonomy" id="86304"/>
    <lineage>
        <taxon>Bacteria</taxon>
        <taxon>Pseudomonadati</taxon>
        <taxon>Pseudomonadota</taxon>
        <taxon>Gammaproteobacteria</taxon>
        <taxon>Cellvibrionales</taxon>
        <taxon>Cellvibrionaceae</taxon>
        <taxon>Saccharophagus</taxon>
    </lineage>
</organism>
<dbReference type="InterPro" id="IPR036736">
    <property type="entry name" value="ACP-like_sf"/>
</dbReference>
<dbReference type="Pfam" id="PF00550">
    <property type="entry name" value="PP-binding"/>
    <property type="match status" value="1"/>
</dbReference>
<name>A0AAW7XDF4_9GAMM</name>
<reference evidence="2" key="1">
    <citation type="submission" date="2023-07" db="EMBL/GenBank/DDBJ databases">
        <title>Genome content predicts the carbon catabolic preferences of heterotrophic bacteria.</title>
        <authorList>
            <person name="Gralka M."/>
        </authorList>
    </citation>
    <scope>NUCLEOTIDE SEQUENCE</scope>
    <source>
        <strain evidence="2">I3M17_2</strain>
    </source>
</reference>
<dbReference type="SUPFAM" id="SSF47336">
    <property type="entry name" value="ACP-like"/>
    <property type="match status" value="1"/>
</dbReference>